<dbReference type="GO" id="GO:0005776">
    <property type="term" value="C:autophagosome"/>
    <property type="evidence" value="ECO:0007669"/>
    <property type="project" value="TreeGrafter"/>
</dbReference>
<feature type="compositionally biased region" description="Polar residues" evidence="20">
    <location>
        <begin position="151"/>
        <end position="166"/>
    </location>
</feature>
<keyword evidence="10 19" id="KW-0072">Autophagy</keyword>
<name>A0AAE0I7G8_9PEZI</name>
<dbReference type="GO" id="GO:0006869">
    <property type="term" value="P:lipid transport"/>
    <property type="evidence" value="ECO:0007669"/>
    <property type="project" value="UniProtKB-KW"/>
</dbReference>
<comment type="catalytic activity">
    <reaction evidence="17">
        <text>a 1,2-diacyl-sn-glycero-3-phospho-(1D-myo-inositol-3-phosphate)(in) = a 1,2-diacyl-sn-glycero-3-phospho-(1D-myo-inositol-3-phosphate)(out)</text>
        <dbReference type="Rhea" id="RHEA:67920"/>
        <dbReference type="ChEBI" id="CHEBI:58088"/>
    </reaction>
</comment>
<comment type="similarity">
    <text evidence="5 19">Belongs to the ATG9 family.</text>
</comment>
<evidence type="ECO:0000313" key="22">
    <source>
        <dbReference type="Proteomes" id="UP001286456"/>
    </source>
</evidence>
<evidence type="ECO:0000256" key="10">
    <source>
        <dbReference type="ARBA" id="ARBA00023006"/>
    </source>
</evidence>
<evidence type="ECO:0000256" key="9">
    <source>
        <dbReference type="ARBA" id="ARBA00022989"/>
    </source>
</evidence>
<comment type="caution">
    <text evidence="21">The sequence shown here is derived from an EMBL/GenBank/DDBJ whole genome shotgun (WGS) entry which is preliminary data.</text>
</comment>
<evidence type="ECO:0000256" key="7">
    <source>
        <dbReference type="ARBA" id="ARBA00022448"/>
    </source>
</evidence>
<feature type="compositionally biased region" description="Polar residues" evidence="20">
    <location>
        <begin position="868"/>
        <end position="881"/>
    </location>
</feature>
<evidence type="ECO:0000256" key="8">
    <source>
        <dbReference type="ARBA" id="ARBA00022692"/>
    </source>
</evidence>
<evidence type="ECO:0000256" key="16">
    <source>
        <dbReference type="ARBA" id="ARBA00024615"/>
    </source>
</evidence>
<evidence type="ECO:0000256" key="14">
    <source>
        <dbReference type="ARBA" id="ARBA00023329"/>
    </source>
</evidence>
<evidence type="ECO:0000256" key="19">
    <source>
        <dbReference type="RuleBase" id="RU364027"/>
    </source>
</evidence>
<comment type="catalytic activity">
    <reaction evidence="16">
        <text>a 1,2-diacyl-sn-glycero-3-phosphoethanolamine(in) = a 1,2-diacyl-sn-glycero-3-phosphoethanolamine(out)</text>
        <dbReference type="Rhea" id="RHEA:38895"/>
        <dbReference type="ChEBI" id="CHEBI:64612"/>
    </reaction>
</comment>
<gene>
    <name evidence="21" type="ORF">B0T19DRAFT_277508</name>
</gene>
<reference evidence="21" key="1">
    <citation type="journal article" date="2023" name="Mol. Phylogenet. Evol.">
        <title>Genome-scale phylogeny and comparative genomics of the fungal order Sordariales.</title>
        <authorList>
            <person name="Hensen N."/>
            <person name="Bonometti L."/>
            <person name="Westerberg I."/>
            <person name="Brannstrom I.O."/>
            <person name="Guillou S."/>
            <person name="Cros-Aarteil S."/>
            <person name="Calhoun S."/>
            <person name="Haridas S."/>
            <person name="Kuo A."/>
            <person name="Mondo S."/>
            <person name="Pangilinan J."/>
            <person name="Riley R."/>
            <person name="LaButti K."/>
            <person name="Andreopoulos B."/>
            <person name="Lipzen A."/>
            <person name="Chen C."/>
            <person name="Yan M."/>
            <person name="Daum C."/>
            <person name="Ng V."/>
            <person name="Clum A."/>
            <person name="Steindorff A."/>
            <person name="Ohm R.A."/>
            <person name="Martin F."/>
            <person name="Silar P."/>
            <person name="Natvig D.O."/>
            <person name="Lalanne C."/>
            <person name="Gautier V."/>
            <person name="Ament-Velasquez S.L."/>
            <person name="Kruys A."/>
            <person name="Hutchinson M.I."/>
            <person name="Powell A.J."/>
            <person name="Barry K."/>
            <person name="Miller A.N."/>
            <person name="Grigoriev I.V."/>
            <person name="Debuchy R."/>
            <person name="Gladieux P."/>
            <person name="Hiltunen Thoren M."/>
            <person name="Johannesson H."/>
        </authorList>
    </citation>
    <scope>NUCLEOTIDE SEQUENCE</scope>
    <source>
        <strain evidence="21">SMH4131-1</strain>
    </source>
</reference>
<evidence type="ECO:0000256" key="6">
    <source>
        <dbReference type="ARBA" id="ARBA00018074"/>
    </source>
</evidence>
<dbReference type="GO" id="GO:0034727">
    <property type="term" value="P:piecemeal microautophagy of the nucleus"/>
    <property type="evidence" value="ECO:0007669"/>
    <property type="project" value="TreeGrafter"/>
</dbReference>
<keyword evidence="14" id="KW-0968">Cytoplasmic vesicle</keyword>
<dbReference type="GO" id="GO:0000422">
    <property type="term" value="P:autophagy of mitochondrion"/>
    <property type="evidence" value="ECO:0007669"/>
    <property type="project" value="TreeGrafter"/>
</dbReference>
<dbReference type="GO" id="GO:0005789">
    <property type="term" value="C:endoplasmic reticulum membrane"/>
    <property type="evidence" value="ECO:0007669"/>
    <property type="project" value="UniProtKB-SubCell"/>
</dbReference>
<evidence type="ECO:0000256" key="15">
    <source>
        <dbReference type="ARBA" id="ARBA00024479"/>
    </source>
</evidence>
<protein>
    <recommendedName>
        <fullName evidence="6 19">Autophagy-related protein 9</fullName>
    </recommendedName>
</protein>
<keyword evidence="8 19" id="KW-0812">Transmembrane</keyword>
<keyword evidence="11" id="KW-0333">Golgi apparatus</keyword>
<feature type="transmembrane region" description="Helical" evidence="19">
    <location>
        <begin position="529"/>
        <end position="550"/>
    </location>
</feature>
<dbReference type="Proteomes" id="UP001286456">
    <property type="component" value="Unassembled WGS sequence"/>
</dbReference>
<keyword evidence="22" id="KW-1185">Reference proteome</keyword>
<evidence type="ECO:0000256" key="1">
    <source>
        <dbReference type="ARBA" id="ARBA00004439"/>
    </source>
</evidence>
<dbReference type="Pfam" id="PF04109">
    <property type="entry name" value="ATG9"/>
    <property type="match status" value="1"/>
</dbReference>
<evidence type="ECO:0000256" key="20">
    <source>
        <dbReference type="SAM" id="MobiDB-lite"/>
    </source>
</evidence>
<dbReference type="GO" id="GO:0034045">
    <property type="term" value="C:phagophore assembly site membrane"/>
    <property type="evidence" value="ECO:0007669"/>
    <property type="project" value="UniProtKB-SubCell"/>
</dbReference>
<sequence length="916" mass="104050">MASNVFSRLMPMGHGRSFYEELRGRDDDVEDRAGLLDEENLNHSFHDYDLENAEGLSVEDSHITMGGLDKSTARGRRHLPDQPQPRRPGAAPPRAWHHDDDVDNDVPPSLLFEPHHGDATVPSSHPIRKYSGHRAAAIPGPSRSRAHWETAQPQQRLYNDESSGPPSQRHDAPTVFLPGMISGSAKKKAEWRWANVSNLDNFIKDVYDYYQGCGMWCILMERVLHLLNVAFVTFLLTFLTQCVDYGRMKGSTKLSDILVDQCTKKMSGLWNLGLWMFAFYFIWKSIQNLLDLRRLMNVRDFYLYLLNVPDHDMQTITWQEVVARIMALREQNPKTASNLNAAQRRYLGSQSKERLDASDIANRLMRRENYLIALFNKDVMDLTIPIPFLQGRQLLSRTLEWTLMFSVLDFVFDEKGQVNQEFLKSDRRGVLSAKLRARFMFAGVMVLVLSPFVAGYLVIVYFLTYYHEIQKNPSVLSSRTYTPLAEWKFREFNELPHLFRKRLDMSHPFATHYIDQFPKVKTEMVARTVAFIAGSLATVLALASVFDPELFLGFEITHDRTVLFYTAIFGSIWAFAHGSVSEDNTVFDPEYALRNVIEYTHFQPDHWENRLHSFDIKKEFAELYKMKLIIFMEEILSILTTPFVLFMSLPKSSDQIIDFFREFTIHVDGLGYVCSFAEFDFKKGVGAAAQKKVNDAADVRDDYYSTKNGKMEASYYNFVGNYGTYGLNGKTGGPTHLPPGMRHQFHPPPAWPGMSSPMLGADMQSSRMGRSEHARSRAVHGKVPPHFGPSPMGSILLDPHHQPPTSSAFGGAGGRNMHTARQHRGVHQGESNIIEESLEDAGEEESETGRRRDEDEVYGSAGGMDESAWQTSPARTLSRENSGAEGPHDGAPDAGVVHMIYQFNQAQMNRRPGGVR</sequence>
<comment type="subcellular location">
    <subcellularLocation>
        <location evidence="1">Cytoplasmic vesicle membrane</location>
        <topology evidence="1">Multi-pass membrane protein</topology>
    </subcellularLocation>
    <subcellularLocation>
        <location evidence="2">Endoplasmic reticulum membrane</location>
        <topology evidence="2">Multi-pass membrane protein</topology>
    </subcellularLocation>
    <subcellularLocation>
        <location evidence="4">Golgi apparatus membrane</location>
        <topology evidence="4">Multi-pass membrane protein</topology>
    </subcellularLocation>
    <subcellularLocation>
        <location evidence="3 19">Preautophagosomal structure membrane</location>
        <topology evidence="3 19">Multi-pass membrane protein</topology>
    </subcellularLocation>
</comment>
<reference evidence="21" key="2">
    <citation type="submission" date="2023-06" db="EMBL/GenBank/DDBJ databases">
        <authorList>
            <consortium name="Lawrence Berkeley National Laboratory"/>
            <person name="Haridas S."/>
            <person name="Hensen N."/>
            <person name="Bonometti L."/>
            <person name="Westerberg I."/>
            <person name="Brannstrom I.O."/>
            <person name="Guillou S."/>
            <person name="Cros-Aarteil S."/>
            <person name="Calhoun S."/>
            <person name="Kuo A."/>
            <person name="Mondo S."/>
            <person name="Pangilinan J."/>
            <person name="Riley R."/>
            <person name="Labutti K."/>
            <person name="Andreopoulos B."/>
            <person name="Lipzen A."/>
            <person name="Chen C."/>
            <person name="Yanf M."/>
            <person name="Daum C."/>
            <person name="Ng V."/>
            <person name="Clum A."/>
            <person name="Steindorff A."/>
            <person name="Ohm R."/>
            <person name="Martin F."/>
            <person name="Silar P."/>
            <person name="Natvig D."/>
            <person name="Lalanne C."/>
            <person name="Gautier V."/>
            <person name="Ament-Velasquez S.L."/>
            <person name="Kruys A."/>
            <person name="Hutchinson M.I."/>
            <person name="Powell A.J."/>
            <person name="Barry K."/>
            <person name="Miller A.N."/>
            <person name="Grigoriev I.V."/>
            <person name="Debuchy R."/>
            <person name="Gladieux P."/>
            <person name="Thoren M.H."/>
            <person name="Johannesson H."/>
        </authorList>
    </citation>
    <scope>NUCLEOTIDE SEQUENCE</scope>
    <source>
        <strain evidence="21">SMH4131-1</strain>
    </source>
</reference>
<keyword evidence="12 19" id="KW-0445">Lipid transport</keyword>
<accession>A0AAE0I7G8</accession>
<feature type="region of interest" description="Disordered" evidence="20">
    <location>
        <begin position="66"/>
        <end position="171"/>
    </location>
</feature>
<dbReference type="PANTHER" id="PTHR13038">
    <property type="entry name" value="APG9 AUTOPHAGY 9"/>
    <property type="match status" value="1"/>
</dbReference>
<evidence type="ECO:0000256" key="17">
    <source>
        <dbReference type="ARBA" id="ARBA00024621"/>
    </source>
</evidence>
<evidence type="ECO:0000313" key="21">
    <source>
        <dbReference type="EMBL" id="KAK3320019.1"/>
    </source>
</evidence>
<evidence type="ECO:0000256" key="2">
    <source>
        <dbReference type="ARBA" id="ARBA00004477"/>
    </source>
</evidence>
<feature type="region of interest" description="Disordered" evidence="20">
    <location>
        <begin position="800"/>
        <end position="895"/>
    </location>
</feature>
<feature type="compositionally biased region" description="Acidic residues" evidence="20">
    <location>
        <begin position="836"/>
        <end position="846"/>
    </location>
</feature>
<comment type="catalytic activity">
    <reaction evidence="15">
        <text>a 1,2-diacyl-sn-glycero-3-phospho-L-serine(in) = a 1,2-diacyl-sn-glycero-3-phospho-L-serine(out)</text>
        <dbReference type="Rhea" id="RHEA:38663"/>
        <dbReference type="ChEBI" id="CHEBI:57262"/>
    </reaction>
</comment>
<evidence type="ECO:0000256" key="5">
    <source>
        <dbReference type="ARBA" id="ARBA00006185"/>
    </source>
</evidence>
<dbReference type="PANTHER" id="PTHR13038:SF10">
    <property type="entry name" value="AUTOPHAGY-RELATED PROTEIN 9"/>
    <property type="match status" value="1"/>
</dbReference>
<keyword evidence="13 19" id="KW-0472">Membrane</keyword>
<proteinExistence type="inferred from homology"/>
<feature type="transmembrane region" description="Helical" evidence="19">
    <location>
        <begin position="226"/>
        <end position="248"/>
    </location>
</feature>
<feature type="transmembrane region" description="Helical" evidence="19">
    <location>
        <begin position="562"/>
        <end position="580"/>
    </location>
</feature>
<keyword evidence="7 19" id="KW-0813">Transport</keyword>
<comment type="catalytic activity">
    <reaction evidence="18">
        <text>a 1,2-diacyl-sn-glycero-3-phosphocholine(in) = a 1,2-diacyl-sn-glycero-3-phosphocholine(out)</text>
        <dbReference type="Rhea" id="RHEA:38571"/>
        <dbReference type="ChEBI" id="CHEBI:57643"/>
    </reaction>
</comment>
<evidence type="ECO:0000256" key="3">
    <source>
        <dbReference type="ARBA" id="ARBA00004511"/>
    </source>
</evidence>
<dbReference type="AlphaFoldDB" id="A0AAE0I7G8"/>
<dbReference type="InterPro" id="IPR007241">
    <property type="entry name" value="Autophagy-rel_prot_9"/>
</dbReference>
<dbReference type="EMBL" id="JAUEPO010000006">
    <property type="protein sequence ID" value="KAK3320019.1"/>
    <property type="molecule type" value="Genomic_DNA"/>
</dbReference>
<evidence type="ECO:0000256" key="18">
    <source>
        <dbReference type="ARBA" id="ARBA00024631"/>
    </source>
</evidence>
<dbReference type="GO" id="GO:0030659">
    <property type="term" value="C:cytoplasmic vesicle membrane"/>
    <property type="evidence" value="ECO:0007669"/>
    <property type="project" value="UniProtKB-SubCell"/>
</dbReference>
<dbReference type="GO" id="GO:0000139">
    <property type="term" value="C:Golgi membrane"/>
    <property type="evidence" value="ECO:0007669"/>
    <property type="project" value="UniProtKB-SubCell"/>
</dbReference>
<evidence type="ECO:0000256" key="11">
    <source>
        <dbReference type="ARBA" id="ARBA00023034"/>
    </source>
</evidence>
<organism evidence="21 22">
    <name type="scientific">Cercophora scortea</name>
    <dbReference type="NCBI Taxonomy" id="314031"/>
    <lineage>
        <taxon>Eukaryota</taxon>
        <taxon>Fungi</taxon>
        <taxon>Dikarya</taxon>
        <taxon>Ascomycota</taxon>
        <taxon>Pezizomycotina</taxon>
        <taxon>Sordariomycetes</taxon>
        <taxon>Sordariomycetidae</taxon>
        <taxon>Sordariales</taxon>
        <taxon>Lasiosphaeriaceae</taxon>
        <taxon>Cercophora</taxon>
    </lineage>
</organism>
<dbReference type="GO" id="GO:0034497">
    <property type="term" value="P:protein localization to phagophore assembly site"/>
    <property type="evidence" value="ECO:0007669"/>
    <property type="project" value="TreeGrafter"/>
</dbReference>
<dbReference type="GO" id="GO:0061709">
    <property type="term" value="P:reticulophagy"/>
    <property type="evidence" value="ECO:0007669"/>
    <property type="project" value="TreeGrafter"/>
</dbReference>
<comment type="function">
    <text evidence="19">Phospholipid scramblase involved in autophagy. Cycles between the preautophagosomal structure/phagophore assembly site (PAS) and the cytoplasmic vesicle pool and supplies membrane for the growing autophagosome. Lipid scramblase activity plays a key role in preautophagosomal structure/phagophore assembly by distributing the phospholipids that arrive through ATG2 from the cytoplasmic to the luminal leaflet of the bilayer, thereby driving autophagosomal membrane expansion.</text>
</comment>
<feature type="transmembrane region" description="Helical" evidence="19">
    <location>
        <begin position="437"/>
        <end position="463"/>
    </location>
</feature>
<feature type="transmembrane region" description="Helical" evidence="19">
    <location>
        <begin position="268"/>
        <end position="286"/>
    </location>
</feature>
<evidence type="ECO:0000256" key="12">
    <source>
        <dbReference type="ARBA" id="ARBA00023055"/>
    </source>
</evidence>
<evidence type="ECO:0000256" key="4">
    <source>
        <dbReference type="ARBA" id="ARBA00004653"/>
    </source>
</evidence>
<keyword evidence="9 19" id="KW-1133">Transmembrane helix</keyword>
<feature type="transmembrane region" description="Helical" evidence="19">
    <location>
        <begin position="628"/>
        <end position="649"/>
    </location>
</feature>
<evidence type="ECO:0000256" key="13">
    <source>
        <dbReference type="ARBA" id="ARBA00023136"/>
    </source>
</evidence>